<dbReference type="InParanoid" id="A0A1X7VMB3"/>
<dbReference type="AlphaFoldDB" id="A0A1X7VMB3"/>
<dbReference type="EnsemblMetazoa" id="Aqu2.1.41024_001">
    <property type="protein sequence ID" value="Aqu2.1.41024_001"/>
    <property type="gene ID" value="Aqu2.1.41024"/>
</dbReference>
<organism evidence="1">
    <name type="scientific">Amphimedon queenslandica</name>
    <name type="common">Sponge</name>
    <dbReference type="NCBI Taxonomy" id="400682"/>
    <lineage>
        <taxon>Eukaryota</taxon>
        <taxon>Metazoa</taxon>
        <taxon>Porifera</taxon>
        <taxon>Demospongiae</taxon>
        <taxon>Heteroscleromorpha</taxon>
        <taxon>Haplosclerida</taxon>
        <taxon>Niphatidae</taxon>
        <taxon>Amphimedon</taxon>
    </lineage>
</organism>
<reference evidence="1" key="1">
    <citation type="submission" date="2017-05" db="UniProtKB">
        <authorList>
            <consortium name="EnsemblMetazoa"/>
        </authorList>
    </citation>
    <scope>IDENTIFICATION</scope>
</reference>
<proteinExistence type="predicted"/>
<accession>A0A1X7VMB3</accession>
<sequence>VHEEEVGESLHESANPFCAISCQSISRILSSLHSYQEE</sequence>
<protein>
    <submittedName>
        <fullName evidence="1">Uncharacterized protein</fullName>
    </submittedName>
</protein>
<name>A0A1X7VMB3_AMPQE</name>
<evidence type="ECO:0000313" key="1">
    <source>
        <dbReference type="EnsemblMetazoa" id="Aqu2.1.41024_001"/>
    </source>
</evidence>